<dbReference type="Pfam" id="PF04230">
    <property type="entry name" value="PS_pyruv_trans"/>
    <property type="match status" value="1"/>
</dbReference>
<dbReference type="GO" id="GO:0016740">
    <property type="term" value="F:transferase activity"/>
    <property type="evidence" value="ECO:0007669"/>
    <property type="project" value="UniProtKB-KW"/>
</dbReference>
<sequence length="370" mass="42533">MNNRQKIWILTINDNGNYGNRLQNYALQKVLQQYANVSTINAFGQESSALSFALKKTMRPLKKYLSFILSKHFNINLQRDRSFIDFTKRFVDDSQLALSISRGLSHKPSDDDVFVIGSDQVWNDRWVNDDMLKLRLGSYFPEGRIISYAASFGVSQVEDTSRAIFAEYLPRITSISVREDQGKELVSLLSGRDSEVVLDPTLMVSADDWRSIIPGDFVPADEQYVLTYFLGKPSSEQENTIQNYAREYGCRIRRMLDVDDPETYVAGPREFVELFSKARYVFTDSYHACCFSILFGKQFKVFNRAGVSASGNMNSRMQTLFRLFELDNMMDSDSQLSSIDYERVNHLLQVRRKESGQWLRNALSQVGVKD</sequence>
<evidence type="ECO:0000313" key="2">
    <source>
        <dbReference type="EMBL" id="PLS27704.1"/>
    </source>
</evidence>
<gene>
    <name evidence="2" type="ORF">Uis4E_1390</name>
</gene>
<evidence type="ECO:0000313" key="3">
    <source>
        <dbReference type="Proteomes" id="UP000235034"/>
    </source>
</evidence>
<dbReference type="AlphaFoldDB" id="A0A2N5J0H7"/>
<dbReference type="OrthoDB" id="9811182at2"/>
<organism evidence="2 3">
    <name type="scientific">Bifidobacterium parmae</name>
    <dbReference type="NCBI Taxonomy" id="361854"/>
    <lineage>
        <taxon>Bacteria</taxon>
        <taxon>Bacillati</taxon>
        <taxon>Actinomycetota</taxon>
        <taxon>Actinomycetes</taxon>
        <taxon>Bifidobacteriales</taxon>
        <taxon>Bifidobacteriaceae</taxon>
        <taxon>Bifidobacterium</taxon>
    </lineage>
</organism>
<dbReference type="InterPro" id="IPR007345">
    <property type="entry name" value="Polysacch_pyruvyl_Trfase"/>
</dbReference>
<accession>A0A2N5J0H7</accession>
<proteinExistence type="predicted"/>
<evidence type="ECO:0000259" key="1">
    <source>
        <dbReference type="Pfam" id="PF04230"/>
    </source>
</evidence>
<dbReference type="Proteomes" id="UP000235034">
    <property type="component" value="Unassembled WGS sequence"/>
</dbReference>
<comment type="caution">
    <text evidence="2">The sequence shown here is derived from an EMBL/GenBank/DDBJ whole genome shotgun (WGS) entry which is preliminary data.</text>
</comment>
<protein>
    <submittedName>
        <fullName evidence="2">Polysaccharide pyruvyl transferase</fullName>
    </submittedName>
</protein>
<feature type="domain" description="Polysaccharide pyruvyl transferase" evidence="1">
    <location>
        <begin position="17"/>
        <end position="299"/>
    </location>
</feature>
<dbReference type="EMBL" id="NMWT01000020">
    <property type="protein sequence ID" value="PLS27704.1"/>
    <property type="molecule type" value="Genomic_DNA"/>
</dbReference>
<reference evidence="2 3" key="1">
    <citation type="submission" date="2017-07" db="EMBL/GenBank/DDBJ databases">
        <title>Bifidobacterium novel species.</title>
        <authorList>
            <person name="Lugli G.A."/>
            <person name="Milani C."/>
            <person name="Duranti S."/>
            <person name="Mangifesta M."/>
        </authorList>
    </citation>
    <scope>NUCLEOTIDE SEQUENCE [LARGE SCALE GENOMIC DNA]</scope>
    <source>
        <strain evidence="2 3">77</strain>
    </source>
</reference>
<name>A0A2N5J0H7_9BIFI</name>
<keyword evidence="2" id="KW-0808">Transferase</keyword>
<keyword evidence="3" id="KW-1185">Reference proteome</keyword>
<dbReference type="RefSeq" id="WP_101622511.1">
    <property type="nucleotide sequence ID" value="NZ_NMWT01000020.1"/>
</dbReference>